<name>A0A4D8RY89_METPR</name>
<gene>
    <name evidence="1" type="ORF">DFR88_09645</name>
</gene>
<dbReference type="AlphaFoldDB" id="A0A4D8RY89"/>
<dbReference type="KEGG" id="mpru:DFR88_09645"/>
<evidence type="ECO:0000313" key="2">
    <source>
        <dbReference type="Proteomes" id="UP000298568"/>
    </source>
</evidence>
<dbReference type="EMBL" id="CP031156">
    <property type="protein sequence ID" value="QCO30714.1"/>
    <property type="molecule type" value="Genomic_DNA"/>
</dbReference>
<protein>
    <submittedName>
        <fullName evidence="1">Uncharacterized protein</fullName>
    </submittedName>
</protein>
<proteinExistence type="predicted"/>
<evidence type="ECO:0000313" key="1">
    <source>
        <dbReference type="EMBL" id="QCO30714.1"/>
    </source>
</evidence>
<dbReference type="Proteomes" id="UP000298568">
    <property type="component" value="Chromosome"/>
</dbReference>
<reference evidence="1 2" key="1">
    <citation type="submission" date="2018-07" db="EMBL/GenBank/DDBJ databases">
        <title>Complete Genome Sequences of Extremely Thermoacidophilic, Metal-Mobilizing Type-Strain Members of the Archaeal Family Sulfolobaceae: Acidianus brierleyi DSM-1651T, Acidianus sulfidivorans DSM-18786T, Metallosphaera hakonensis DSM-7519T, and Metallosphaera prunae DSM-10039T.</title>
        <authorList>
            <person name="Counts J.A."/>
            <person name="Kelly R.M."/>
        </authorList>
    </citation>
    <scope>NUCLEOTIDE SEQUENCE [LARGE SCALE GENOMIC DNA]</scope>
    <source>
        <strain evidence="1 2">Ron 12/II</strain>
    </source>
</reference>
<organism evidence="1 2">
    <name type="scientific">Metallosphaera prunae</name>
    <dbReference type="NCBI Taxonomy" id="47304"/>
    <lineage>
        <taxon>Archaea</taxon>
        <taxon>Thermoproteota</taxon>
        <taxon>Thermoprotei</taxon>
        <taxon>Sulfolobales</taxon>
        <taxon>Sulfolobaceae</taxon>
        <taxon>Metallosphaera</taxon>
    </lineage>
</organism>
<keyword evidence="2" id="KW-1185">Reference proteome</keyword>
<sequence>MMVHIMLEELGFRQGQSLFLDTKSLALEQLPLISRVLNLSLEWDKALSLHGPDGTVVNVVGKGETQEAITPLREDSIPWNFKRIDQDSLRSMVRDLLPCEEGEGYLNPSPWERTLSGRSVKLAPGEVGPGKVQEELEMTEMVQTGFYNAFFHHLNPLYISSIGLRSSISIRTFMVSIQGSSSSYTLFSNRSFTVEFENGRARIDGGALMKRSTTWREAKPHRMVWDAVNQVIDLDCRPKYKVSLLRIEPSSVVPLRLKYENGKVEIDLLNLDDKPVVSTLYLPARITSAFVTDPRDMSGESIDPEFDRVKVPMRRWGLLSVSLEVKRLLEALLKKKIISA</sequence>
<accession>A0A4D8RY89</accession>